<evidence type="ECO:0000256" key="1">
    <source>
        <dbReference type="ARBA" id="ARBA00022737"/>
    </source>
</evidence>
<keyword evidence="4" id="KW-0812">Transmembrane</keyword>
<dbReference type="Pfam" id="PF13231">
    <property type="entry name" value="PMT_2"/>
    <property type="match status" value="1"/>
</dbReference>
<reference evidence="6" key="1">
    <citation type="submission" date="2018-05" db="EMBL/GenBank/DDBJ databases">
        <authorList>
            <person name="Lanie J.A."/>
            <person name="Ng W.-L."/>
            <person name="Kazmierczak K.M."/>
            <person name="Andrzejewski T.M."/>
            <person name="Davidsen T.M."/>
            <person name="Wayne K.J."/>
            <person name="Tettelin H."/>
            <person name="Glass J.I."/>
            <person name="Rusch D."/>
            <person name="Podicherti R."/>
            <person name="Tsui H.-C.T."/>
            <person name="Winkler M.E."/>
        </authorList>
    </citation>
    <scope>NUCLEOTIDE SEQUENCE</scope>
</reference>
<organism evidence="6">
    <name type="scientific">marine metagenome</name>
    <dbReference type="NCBI Taxonomy" id="408172"/>
    <lineage>
        <taxon>unclassified sequences</taxon>
        <taxon>metagenomes</taxon>
        <taxon>ecological metagenomes</taxon>
    </lineage>
</organism>
<protein>
    <recommendedName>
        <fullName evidence="5">Glycosyltransferase RgtA/B/C/D-like domain-containing protein</fullName>
    </recommendedName>
</protein>
<dbReference type="InterPro" id="IPR011990">
    <property type="entry name" value="TPR-like_helical_dom_sf"/>
</dbReference>
<name>A0A381Q6J9_9ZZZZ</name>
<feature type="transmembrane region" description="Helical" evidence="4">
    <location>
        <begin position="229"/>
        <end position="248"/>
    </location>
</feature>
<feature type="transmembrane region" description="Helical" evidence="4">
    <location>
        <begin position="140"/>
        <end position="159"/>
    </location>
</feature>
<evidence type="ECO:0000259" key="5">
    <source>
        <dbReference type="Pfam" id="PF13231"/>
    </source>
</evidence>
<feature type="region of interest" description="Disordered" evidence="3">
    <location>
        <begin position="1"/>
        <end position="22"/>
    </location>
</feature>
<sequence>VAKKRTPTSSRTNSAAESAPDGPTPVQFSTFLPYGIAILLSSLAIRMLHLWQIRDASFFPLLMGDAQSYHSWALELAGGDWIGTDVFYQAPLYPYFLGLVYSVFGEGTMVVRVCQAVLGSFACVFLAFAGWRLFSKQTGLIAGGMLALYAPAIFFDGLIQKSVLDAFFLCLALALLSGLILEPRHRRGWMWVGVAVGCLMLTRENALVFMIALLFWLLWSQRHLGRERLVLATFLLAGLAAVLLPVAGRNLAVSGEFYLTTSQFGPNFYIGNNEGASGIYQPLRFGRGDPRFERQDAVDLAEQETGRSLSPGEVSSYWTGRALNYIWTQPLDWLQLTGQKIMLAWNASEIADTEDQLTYADESFPLRASGTIWHFGILAPLALVGVWGTWSRRKELSLLYLLFGAYAVTLIAFAIMARYRYPMVPFLILFAAAGFAGIGPLLRTRPPSELARGSAAVVVLAIFCNWPIFSMSQMRAITESNVGTELQLQGDVEAAITLYRESVARNPNNAVAVSNLGTALAANGQLDEAITQHRRALELAPDDADSYFNLGNALAVQGEFEEAIEQLQSALQLVPDFAEAHVNLGNVLLEVDELEEAESHYRRATELEPGWVEAYNNLGLLAVAQERVDEGLTLFRQAIEVDPEYPDAHTNLAAALQLLEEPEEALIHFRLAVELAPESASVHNDLGMALGAQEQLDEAEIHFRRATELEPTFVDAHNSLATMALLRNRPEEAIARYRDVLRIFRNPVTYNDLGIVLAENNQEDEAVTRFRQAIAMVPDYVDAHANLATLLRTRGELDEAITHFEEAVRLAPDNTDIRSRLEAALTER</sequence>
<dbReference type="Pfam" id="PF13432">
    <property type="entry name" value="TPR_16"/>
    <property type="match status" value="3"/>
</dbReference>
<dbReference type="InterPro" id="IPR013105">
    <property type="entry name" value="TPR_2"/>
</dbReference>
<feature type="compositionally biased region" description="Polar residues" evidence="3">
    <location>
        <begin position="7"/>
        <end position="16"/>
    </location>
</feature>
<dbReference type="SUPFAM" id="SSF48452">
    <property type="entry name" value="TPR-like"/>
    <property type="match status" value="2"/>
</dbReference>
<feature type="non-terminal residue" evidence="6">
    <location>
        <position position="1"/>
    </location>
</feature>
<dbReference type="InterPro" id="IPR037919">
    <property type="entry name" value="OGT"/>
</dbReference>
<feature type="transmembrane region" description="Helical" evidence="4">
    <location>
        <begin position="86"/>
        <end position="104"/>
    </location>
</feature>
<keyword evidence="2" id="KW-0802">TPR repeat</keyword>
<proteinExistence type="predicted"/>
<feature type="domain" description="Glycosyltransferase RgtA/B/C/D-like" evidence="5">
    <location>
        <begin position="89"/>
        <end position="242"/>
    </location>
</feature>
<dbReference type="Pfam" id="PF07719">
    <property type="entry name" value="TPR_2"/>
    <property type="match status" value="1"/>
</dbReference>
<dbReference type="InterPro" id="IPR038731">
    <property type="entry name" value="RgtA/B/C-like"/>
</dbReference>
<dbReference type="InterPro" id="IPR019734">
    <property type="entry name" value="TPR_rpt"/>
</dbReference>
<dbReference type="GO" id="GO:0097363">
    <property type="term" value="F:protein O-acetylglucosaminyltransferase activity"/>
    <property type="evidence" value="ECO:0007669"/>
    <property type="project" value="TreeGrafter"/>
</dbReference>
<dbReference type="AlphaFoldDB" id="A0A381Q6J9"/>
<feature type="transmembrane region" description="Helical" evidence="4">
    <location>
        <begin position="423"/>
        <end position="443"/>
    </location>
</feature>
<dbReference type="GO" id="GO:0006493">
    <property type="term" value="P:protein O-linked glycosylation"/>
    <property type="evidence" value="ECO:0007669"/>
    <property type="project" value="InterPro"/>
</dbReference>
<accession>A0A381Q6J9</accession>
<feature type="transmembrane region" description="Helical" evidence="4">
    <location>
        <begin position="189"/>
        <end position="217"/>
    </location>
</feature>
<dbReference type="SMART" id="SM00028">
    <property type="entry name" value="TPR"/>
    <property type="match status" value="10"/>
</dbReference>
<feature type="transmembrane region" description="Helical" evidence="4">
    <location>
        <begin position="166"/>
        <end position="183"/>
    </location>
</feature>
<dbReference type="EMBL" id="UINC01001228">
    <property type="protein sequence ID" value="SUZ74976.1"/>
    <property type="molecule type" value="Genomic_DNA"/>
</dbReference>
<keyword evidence="1" id="KW-0677">Repeat</keyword>
<feature type="transmembrane region" description="Helical" evidence="4">
    <location>
        <begin position="397"/>
        <end position="417"/>
    </location>
</feature>
<evidence type="ECO:0000256" key="2">
    <source>
        <dbReference type="ARBA" id="ARBA00022803"/>
    </source>
</evidence>
<gene>
    <name evidence="6" type="ORF">METZ01_LOCUS27830</name>
</gene>
<dbReference type="PANTHER" id="PTHR44366">
    <property type="entry name" value="UDP-N-ACETYLGLUCOSAMINE--PEPTIDE N-ACETYLGLUCOSAMINYLTRANSFERASE 110 KDA SUBUNIT"/>
    <property type="match status" value="1"/>
</dbReference>
<feature type="transmembrane region" description="Helical" evidence="4">
    <location>
        <begin position="450"/>
        <end position="469"/>
    </location>
</feature>
<dbReference type="PROSITE" id="PS50293">
    <property type="entry name" value="TPR_REGION"/>
    <property type="match status" value="5"/>
</dbReference>
<dbReference type="Pfam" id="PF13414">
    <property type="entry name" value="TPR_11"/>
    <property type="match status" value="1"/>
</dbReference>
<evidence type="ECO:0000313" key="6">
    <source>
        <dbReference type="EMBL" id="SUZ74976.1"/>
    </source>
</evidence>
<feature type="transmembrane region" description="Helical" evidence="4">
    <location>
        <begin position="31"/>
        <end position="53"/>
    </location>
</feature>
<feature type="transmembrane region" description="Helical" evidence="4">
    <location>
        <begin position="372"/>
        <end position="390"/>
    </location>
</feature>
<dbReference type="PANTHER" id="PTHR44366:SF1">
    <property type="entry name" value="UDP-N-ACETYLGLUCOSAMINE--PEPTIDE N-ACETYLGLUCOSAMINYLTRANSFERASE 110 KDA SUBUNIT"/>
    <property type="match status" value="1"/>
</dbReference>
<feature type="transmembrane region" description="Helical" evidence="4">
    <location>
        <begin position="116"/>
        <end position="134"/>
    </location>
</feature>
<evidence type="ECO:0000256" key="3">
    <source>
        <dbReference type="SAM" id="MobiDB-lite"/>
    </source>
</evidence>
<dbReference type="Gene3D" id="1.25.40.10">
    <property type="entry name" value="Tetratricopeptide repeat domain"/>
    <property type="match status" value="2"/>
</dbReference>
<dbReference type="PROSITE" id="PS50005">
    <property type="entry name" value="TPR"/>
    <property type="match status" value="9"/>
</dbReference>
<keyword evidence="4" id="KW-1133">Transmembrane helix</keyword>
<evidence type="ECO:0000256" key="4">
    <source>
        <dbReference type="SAM" id="Phobius"/>
    </source>
</evidence>
<keyword evidence="4" id="KW-0472">Membrane</keyword>